<evidence type="ECO:0000313" key="2">
    <source>
        <dbReference type="Proteomes" id="UP000636891"/>
    </source>
</evidence>
<sequence length="95" mass="9855">MLVLFCAGASIYLTDKSTSIKSITMGSIEALARSESEGSKGVSVPYTADCPVYEVLYDSQGNPYFAATGEFTKGHGNTCTAGSGSCTPEPACLQL</sequence>
<accession>A0ABR7CNH0</accession>
<dbReference type="RefSeq" id="WP_147387058.1">
    <property type="nucleotide sequence ID" value="NZ_JACOOK010000004.1"/>
</dbReference>
<dbReference type="Proteomes" id="UP000636891">
    <property type="component" value="Unassembled WGS sequence"/>
</dbReference>
<comment type="caution">
    <text evidence="1">The sequence shown here is derived from an EMBL/GenBank/DDBJ whole genome shotgun (WGS) entry which is preliminary data.</text>
</comment>
<organism evidence="1 2">
    <name type="scientific">Alistipes hominis</name>
    <dbReference type="NCBI Taxonomy" id="2763015"/>
    <lineage>
        <taxon>Bacteria</taxon>
        <taxon>Pseudomonadati</taxon>
        <taxon>Bacteroidota</taxon>
        <taxon>Bacteroidia</taxon>
        <taxon>Bacteroidales</taxon>
        <taxon>Rikenellaceae</taxon>
        <taxon>Alistipes</taxon>
    </lineage>
</organism>
<name>A0ABR7CNH0_9BACT</name>
<reference evidence="1 2" key="1">
    <citation type="submission" date="2020-08" db="EMBL/GenBank/DDBJ databases">
        <title>Genome public.</title>
        <authorList>
            <person name="Liu C."/>
            <person name="Sun Q."/>
        </authorList>
    </citation>
    <scope>NUCLEOTIDE SEQUENCE [LARGE SCALE GENOMIC DNA]</scope>
    <source>
        <strain evidence="1 2">New-7</strain>
    </source>
</reference>
<proteinExistence type="predicted"/>
<keyword evidence="2" id="KW-1185">Reference proteome</keyword>
<evidence type="ECO:0000313" key="1">
    <source>
        <dbReference type="EMBL" id="MBC5617218.1"/>
    </source>
</evidence>
<dbReference type="EMBL" id="JACOOK010000004">
    <property type="protein sequence ID" value="MBC5617218.1"/>
    <property type="molecule type" value="Genomic_DNA"/>
</dbReference>
<gene>
    <name evidence="1" type="ORF">H8S08_09355</name>
</gene>
<protein>
    <submittedName>
        <fullName evidence="1">Uncharacterized protein</fullName>
    </submittedName>
</protein>